<reference evidence="1 2" key="1">
    <citation type="submission" date="2017-09" db="EMBL/GenBank/DDBJ databases">
        <title>Depth-based differentiation of microbial function through sediment-hosted aquifers and enrichment of novel symbionts in the deep terrestrial subsurface.</title>
        <authorList>
            <person name="Probst A.J."/>
            <person name="Ladd B."/>
            <person name="Jarett J.K."/>
            <person name="Geller-Mcgrath D.E."/>
            <person name="Sieber C.M."/>
            <person name="Emerson J.B."/>
            <person name="Anantharaman K."/>
            <person name="Thomas B.C."/>
            <person name="Malmstrom R."/>
            <person name="Stieglmeier M."/>
            <person name="Klingl A."/>
            <person name="Woyke T."/>
            <person name="Ryan C.M."/>
            <person name="Banfield J.F."/>
        </authorList>
    </citation>
    <scope>NUCLEOTIDE SEQUENCE [LARGE SCALE GENOMIC DNA]</scope>
    <source>
        <strain evidence="1">CG23_combo_of_CG06-09_8_20_14_all_48_7</strain>
    </source>
</reference>
<dbReference type="SUPFAM" id="SSF52833">
    <property type="entry name" value="Thioredoxin-like"/>
    <property type="match status" value="1"/>
</dbReference>
<dbReference type="PROSITE" id="PS51354">
    <property type="entry name" value="GLUTAREDOXIN_2"/>
    <property type="match status" value="1"/>
</dbReference>
<dbReference type="AlphaFoldDB" id="A0A2G9YBH3"/>
<gene>
    <name evidence="1" type="ORF">COX46_01450</name>
</gene>
<comment type="caution">
    <text evidence="1">The sequence shown here is derived from an EMBL/GenBank/DDBJ whole genome shotgun (WGS) entry which is preliminary data.</text>
</comment>
<proteinExistence type="predicted"/>
<dbReference type="EMBL" id="PCRF01000067">
    <property type="protein sequence ID" value="PIP16564.1"/>
    <property type="molecule type" value="Genomic_DNA"/>
</dbReference>
<protein>
    <submittedName>
        <fullName evidence="1">Uncharacterized protein</fullName>
    </submittedName>
</protein>
<sequence length="82" mass="9357">MEKKICLFGKKGCSLCEGWQKKLNALSIPFAYYDIETTEGLMEMAYHNVGRIPALVIGENRWEEVNPSEITSEELKKVFDGQ</sequence>
<evidence type="ECO:0000313" key="1">
    <source>
        <dbReference type="EMBL" id="PIP16564.1"/>
    </source>
</evidence>
<name>A0A2G9YBH3_9BACT</name>
<organism evidence="1 2">
    <name type="scientific">bacterium (Candidatus Ratteibacteria) CG23_combo_of_CG06-09_8_20_14_all_48_7</name>
    <dbReference type="NCBI Taxonomy" id="2014292"/>
    <lineage>
        <taxon>Bacteria</taxon>
        <taxon>Candidatus Ratteibacteria</taxon>
    </lineage>
</organism>
<dbReference type="InterPro" id="IPR036249">
    <property type="entry name" value="Thioredoxin-like_sf"/>
</dbReference>
<dbReference type="Proteomes" id="UP000230392">
    <property type="component" value="Unassembled WGS sequence"/>
</dbReference>
<accession>A0A2G9YBH3</accession>
<dbReference type="Gene3D" id="3.40.30.10">
    <property type="entry name" value="Glutaredoxin"/>
    <property type="match status" value="1"/>
</dbReference>
<dbReference type="Pfam" id="PF05768">
    <property type="entry name" value="Glrx-like"/>
    <property type="match status" value="1"/>
</dbReference>
<evidence type="ECO:0000313" key="2">
    <source>
        <dbReference type="Proteomes" id="UP000230392"/>
    </source>
</evidence>
<dbReference type="InterPro" id="IPR008554">
    <property type="entry name" value="Glutaredoxin-like"/>
</dbReference>